<evidence type="ECO:0000259" key="1">
    <source>
        <dbReference type="Pfam" id="PF09951"/>
    </source>
</evidence>
<accession>A0A7J5E1A2</accession>
<protein>
    <submittedName>
        <fullName evidence="2">DUF2185 domain-containing protein</fullName>
    </submittedName>
</protein>
<dbReference type="Proteomes" id="UP000449906">
    <property type="component" value="Unassembled WGS sequence"/>
</dbReference>
<name>A0A7J5E1A2_NOCSI</name>
<dbReference type="EMBL" id="WBVM01000001">
    <property type="protein sequence ID" value="KAB2811937.1"/>
    <property type="molecule type" value="Genomic_DNA"/>
</dbReference>
<dbReference type="AlphaFoldDB" id="A0A7J5E1A2"/>
<feature type="domain" description="Immunity protein Imm33" evidence="1">
    <location>
        <begin position="378"/>
        <end position="455"/>
    </location>
</feature>
<comment type="caution">
    <text evidence="2">The sequence shown here is derived from an EMBL/GenBank/DDBJ whole genome shotgun (WGS) entry which is preliminary data.</text>
</comment>
<proteinExistence type="predicted"/>
<gene>
    <name evidence="2" type="ORF">F9L07_08860</name>
</gene>
<organism evidence="2 3">
    <name type="scientific">Nocardioides simplex</name>
    <name type="common">Arthrobacter simplex</name>
    <dbReference type="NCBI Taxonomy" id="2045"/>
    <lineage>
        <taxon>Bacteria</taxon>
        <taxon>Bacillati</taxon>
        <taxon>Actinomycetota</taxon>
        <taxon>Actinomycetes</taxon>
        <taxon>Propionibacteriales</taxon>
        <taxon>Nocardioidaceae</taxon>
        <taxon>Pimelobacter</taxon>
    </lineage>
</organism>
<reference evidence="2 3" key="1">
    <citation type="submission" date="2019-09" db="EMBL/GenBank/DDBJ databases">
        <title>Pimelobacter sp. isolated from Paulinella.</title>
        <authorList>
            <person name="Jeong S.E."/>
        </authorList>
    </citation>
    <scope>NUCLEOTIDE SEQUENCE [LARGE SCALE GENOMIC DNA]</scope>
    <source>
        <strain evidence="2 3">Pch-N</strain>
    </source>
</reference>
<dbReference type="Pfam" id="PF09951">
    <property type="entry name" value="Imm33"/>
    <property type="match status" value="1"/>
</dbReference>
<evidence type="ECO:0000313" key="2">
    <source>
        <dbReference type="EMBL" id="KAB2811937.1"/>
    </source>
</evidence>
<sequence length="461" mass="50052">MRFRKPARPADPTESLGVVETRSGELLLLDFGCSELWSGEASPVVEEGRFDPELTASLNRGGDHEVVGPDAERAAGHLDLASVHGRYAFDVPGDAGVVRERLAAVCAEHGLQAELRPIDRMPHRERVRRLLDRAPAGTEVPFHGMWGVVVRGVPAGRALPVRGVRMDPEGPDAGRWRSVWVEVAEGDVASSEAIGYVLVDRARLMFADPDALSSWNAGEPKEGLADLVFWGRDGDAVAAHLGAERFDEAGHTVHGWRDRSLDEVRRLGAALREHLAASSAKVATDYRPHDDDHRILTAMRESPSESATADVAGGRVCGFFTSWGDGAFPVYRDLGVDGGLLRVRVELGAPEIVARARRMEELWFGSLAKLAIASPGVVRGDGVRWLERYAPRNEQDSGWCVYAGTETQEELDDPGSATLVPLRDLIKGQPDLEAVFATPAPAAFERADDGSWQPIPLPEEP</sequence>
<dbReference type="RefSeq" id="WP_151579357.1">
    <property type="nucleotide sequence ID" value="NZ_WBVM01000001.1"/>
</dbReference>
<evidence type="ECO:0000313" key="3">
    <source>
        <dbReference type="Proteomes" id="UP000449906"/>
    </source>
</evidence>
<dbReference type="InterPro" id="IPR018689">
    <property type="entry name" value="Imm33_dom"/>
</dbReference>